<reference evidence="10" key="2">
    <citation type="journal article" date="2023" name="Science">
        <title>Genomic signatures of disease resistance in endangered staghorn corals.</title>
        <authorList>
            <person name="Vollmer S.V."/>
            <person name="Selwyn J.D."/>
            <person name="Despard B.A."/>
            <person name="Roesel C.L."/>
        </authorList>
    </citation>
    <scope>NUCLEOTIDE SEQUENCE</scope>
    <source>
        <strain evidence="10">K2</strain>
    </source>
</reference>
<keyword evidence="4" id="KW-0297">G-protein coupled receptor</keyword>
<feature type="domain" description="G-protein coupled receptors family 1 profile" evidence="9">
    <location>
        <begin position="15"/>
        <end position="201"/>
    </location>
</feature>
<dbReference type="Pfam" id="PF00001">
    <property type="entry name" value="7tm_1"/>
    <property type="match status" value="1"/>
</dbReference>
<comment type="caution">
    <text evidence="10">The sequence shown here is derived from an EMBL/GenBank/DDBJ whole genome shotgun (WGS) entry which is preliminary data.</text>
</comment>
<name>A0AAD9UYF4_ACRCE</name>
<evidence type="ECO:0000256" key="5">
    <source>
        <dbReference type="ARBA" id="ARBA00023136"/>
    </source>
</evidence>
<keyword evidence="5 8" id="KW-0472">Membrane</keyword>
<sequence>ARFPIACRAVSQLGFTLTYISMDRFIAIKCPVRYKTLVTRTQIKGIILAIWLFSTIGTVVFPHSLPKVEYEDFLEYYDTFHLCMSDTHDHKFEKTSKIFAALLIILYFIIPFLCHQGHVINRINLIKNDDHIESEVIRKIEIKVVISYGIVKVAFMLCFLPLFIGTLYQEIVAEECNDRAMISQILSTVASVSACVNSGVILGGVKNKTKKKKKRTNRQSLQTLTVSYSIAIGSCFGTISLLFFFFLVKTNPDMKPGHTLGFS</sequence>
<dbReference type="AlphaFoldDB" id="A0AAD9UYF4"/>
<proteinExistence type="predicted"/>
<keyword evidence="2 8" id="KW-0812">Transmembrane</keyword>
<comment type="subcellular location">
    <subcellularLocation>
        <location evidence="1">Membrane</location>
        <topology evidence="1">Multi-pass membrane protein</topology>
    </subcellularLocation>
</comment>
<keyword evidence="11" id="KW-1185">Reference proteome</keyword>
<dbReference type="CDD" id="cd00637">
    <property type="entry name" value="7tm_classA_rhodopsin-like"/>
    <property type="match status" value="1"/>
</dbReference>
<dbReference type="InterPro" id="IPR017452">
    <property type="entry name" value="GPCR_Rhodpsn_7TM"/>
</dbReference>
<feature type="transmembrane region" description="Helical" evidence="8">
    <location>
        <begin position="180"/>
        <end position="205"/>
    </location>
</feature>
<evidence type="ECO:0000256" key="2">
    <source>
        <dbReference type="ARBA" id="ARBA00022692"/>
    </source>
</evidence>
<evidence type="ECO:0000256" key="6">
    <source>
        <dbReference type="ARBA" id="ARBA00023170"/>
    </source>
</evidence>
<keyword evidence="7" id="KW-0807">Transducer</keyword>
<evidence type="ECO:0000256" key="4">
    <source>
        <dbReference type="ARBA" id="ARBA00023040"/>
    </source>
</evidence>
<protein>
    <submittedName>
        <fullName evidence="10">G-protein coupled receptor 55</fullName>
    </submittedName>
</protein>
<evidence type="ECO:0000313" key="10">
    <source>
        <dbReference type="EMBL" id="KAK2554327.1"/>
    </source>
</evidence>
<dbReference type="Gene3D" id="1.20.1070.10">
    <property type="entry name" value="Rhodopsin 7-helix transmembrane proteins"/>
    <property type="match status" value="1"/>
</dbReference>
<dbReference type="GO" id="GO:0004930">
    <property type="term" value="F:G protein-coupled receptor activity"/>
    <property type="evidence" value="ECO:0007669"/>
    <property type="project" value="UniProtKB-KW"/>
</dbReference>
<gene>
    <name evidence="10" type="ORF">P5673_024337</name>
</gene>
<feature type="transmembrane region" description="Helical" evidence="8">
    <location>
        <begin position="45"/>
        <end position="65"/>
    </location>
</feature>
<evidence type="ECO:0000259" key="9">
    <source>
        <dbReference type="PROSITE" id="PS50262"/>
    </source>
</evidence>
<evidence type="ECO:0000256" key="7">
    <source>
        <dbReference type="ARBA" id="ARBA00023224"/>
    </source>
</evidence>
<dbReference type="SUPFAM" id="SSF81321">
    <property type="entry name" value="Family A G protein-coupled receptor-like"/>
    <property type="match status" value="1"/>
</dbReference>
<dbReference type="GO" id="GO:0005886">
    <property type="term" value="C:plasma membrane"/>
    <property type="evidence" value="ECO:0007669"/>
    <property type="project" value="TreeGrafter"/>
</dbReference>
<feature type="transmembrane region" description="Helical" evidence="8">
    <location>
        <begin position="145"/>
        <end position="168"/>
    </location>
</feature>
<keyword evidence="6 10" id="KW-0675">Receptor</keyword>
<feature type="transmembrane region" description="Helical" evidence="8">
    <location>
        <begin position="226"/>
        <end position="248"/>
    </location>
</feature>
<accession>A0AAD9UYF4</accession>
<dbReference type="EMBL" id="JARQWQ010000071">
    <property type="protein sequence ID" value="KAK2554327.1"/>
    <property type="molecule type" value="Genomic_DNA"/>
</dbReference>
<feature type="non-terminal residue" evidence="10">
    <location>
        <position position="1"/>
    </location>
</feature>
<keyword evidence="3 8" id="KW-1133">Transmembrane helix</keyword>
<dbReference type="InterPro" id="IPR000276">
    <property type="entry name" value="GPCR_Rhodpsn"/>
</dbReference>
<dbReference type="PROSITE" id="PS50262">
    <property type="entry name" value="G_PROTEIN_RECEP_F1_2"/>
    <property type="match status" value="1"/>
</dbReference>
<evidence type="ECO:0000256" key="3">
    <source>
        <dbReference type="ARBA" id="ARBA00022989"/>
    </source>
</evidence>
<evidence type="ECO:0000256" key="8">
    <source>
        <dbReference type="SAM" id="Phobius"/>
    </source>
</evidence>
<dbReference type="Proteomes" id="UP001249851">
    <property type="component" value="Unassembled WGS sequence"/>
</dbReference>
<reference evidence="10" key="1">
    <citation type="journal article" date="2023" name="G3 (Bethesda)">
        <title>Whole genome assembly and annotation of the endangered Caribbean coral Acropora cervicornis.</title>
        <authorList>
            <person name="Selwyn J.D."/>
            <person name="Vollmer S.V."/>
        </authorList>
    </citation>
    <scope>NUCLEOTIDE SEQUENCE</scope>
    <source>
        <strain evidence="10">K2</strain>
    </source>
</reference>
<evidence type="ECO:0000256" key="1">
    <source>
        <dbReference type="ARBA" id="ARBA00004141"/>
    </source>
</evidence>
<feature type="transmembrane region" description="Helical" evidence="8">
    <location>
        <begin position="98"/>
        <end position="114"/>
    </location>
</feature>
<organism evidence="10 11">
    <name type="scientific">Acropora cervicornis</name>
    <name type="common">Staghorn coral</name>
    <dbReference type="NCBI Taxonomy" id="6130"/>
    <lineage>
        <taxon>Eukaryota</taxon>
        <taxon>Metazoa</taxon>
        <taxon>Cnidaria</taxon>
        <taxon>Anthozoa</taxon>
        <taxon>Hexacorallia</taxon>
        <taxon>Scleractinia</taxon>
        <taxon>Astrocoeniina</taxon>
        <taxon>Acroporidae</taxon>
        <taxon>Acropora</taxon>
    </lineage>
</organism>
<evidence type="ECO:0000313" key="11">
    <source>
        <dbReference type="Proteomes" id="UP001249851"/>
    </source>
</evidence>
<dbReference type="PANTHER" id="PTHR45695:SF9">
    <property type="entry name" value="LEUCOKININ RECEPTOR"/>
    <property type="match status" value="1"/>
</dbReference>
<dbReference type="PANTHER" id="PTHR45695">
    <property type="entry name" value="LEUCOKININ RECEPTOR-RELATED"/>
    <property type="match status" value="1"/>
</dbReference>